<accession>A0A5B1C934</accession>
<reference evidence="5 6" key="1">
    <citation type="submission" date="2019-08" db="EMBL/GenBank/DDBJ databases">
        <title>Deep-cultivation of Planctomycetes and their phenomic and genomic characterization uncovers novel biology.</title>
        <authorList>
            <person name="Wiegand S."/>
            <person name="Jogler M."/>
            <person name="Boedeker C."/>
            <person name="Pinto D."/>
            <person name="Vollmers J."/>
            <person name="Rivas-Marin E."/>
            <person name="Kohn T."/>
            <person name="Peeters S.H."/>
            <person name="Heuer A."/>
            <person name="Rast P."/>
            <person name="Oberbeckmann S."/>
            <person name="Bunk B."/>
            <person name="Jeske O."/>
            <person name="Meyerdierks A."/>
            <person name="Storesund J.E."/>
            <person name="Kallscheuer N."/>
            <person name="Luecker S."/>
            <person name="Lage O.M."/>
            <person name="Pohl T."/>
            <person name="Merkel B.J."/>
            <person name="Hornburger P."/>
            <person name="Mueller R.-W."/>
            <person name="Bruemmer F."/>
            <person name="Labrenz M."/>
            <person name="Spormann A.M."/>
            <person name="Op Den Camp H."/>
            <person name="Overmann J."/>
            <person name="Amann R."/>
            <person name="Jetten M.S.M."/>
            <person name="Mascher T."/>
            <person name="Medema M.H."/>
            <person name="Devos D.P."/>
            <person name="Kaster A.-K."/>
            <person name="Ovreas L."/>
            <person name="Rohde M."/>
            <person name="Galperin M.Y."/>
            <person name="Jogler C."/>
        </authorList>
    </citation>
    <scope>NUCLEOTIDE SEQUENCE [LARGE SCALE GENOMIC DNA]</scope>
    <source>
        <strain evidence="5 6">LF1</strain>
    </source>
</reference>
<proteinExistence type="predicted"/>
<dbReference type="PROSITE" id="PS50005">
    <property type="entry name" value="TPR"/>
    <property type="match status" value="3"/>
</dbReference>
<evidence type="ECO:0000256" key="4">
    <source>
        <dbReference type="SAM" id="Phobius"/>
    </source>
</evidence>
<dbReference type="AlphaFoldDB" id="A0A5B1C934"/>
<protein>
    <submittedName>
        <fullName evidence="5">Outer membrane protein PgaA</fullName>
    </submittedName>
</protein>
<gene>
    <name evidence="5" type="ORF">LF1_01460</name>
</gene>
<dbReference type="Proteomes" id="UP000322699">
    <property type="component" value="Unassembled WGS sequence"/>
</dbReference>
<organism evidence="5 6">
    <name type="scientific">Rubripirellula obstinata</name>
    <dbReference type="NCBI Taxonomy" id="406547"/>
    <lineage>
        <taxon>Bacteria</taxon>
        <taxon>Pseudomonadati</taxon>
        <taxon>Planctomycetota</taxon>
        <taxon>Planctomycetia</taxon>
        <taxon>Pirellulales</taxon>
        <taxon>Pirellulaceae</taxon>
        <taxon>Rubripirellula</taxon>
    </lineage>
</organism>
<keyword evidence="1" id="KW-0677">Repeat</keyword>
<dbReference type="RefSeq" id="WP_068267191.1">
    <property type="nucleotide sequence ID" value="NZ_LWSK01000167.1"/>
</dbReference>
<evidence type="ECO:0000313" key="5">
    <source>
        <dbReference type="EMBL" id="KAA1257658.1"/>
    </source>
</evidence>
<dbReference type="PANTHER" id="PTHR45586">
    <property type="entry name" value="TPR REPEAT-CONTAINING PROTEIN PA4667"/>
    <property type="match status" value="1"/>
</dbReference>
<comment type="caution">
    <text evidence="5">The sequence shown here is derived from an EMBL/GenBank/DDBJ whole genome shotgun (WGS) entry which is preliminary data.</text>
</comment>
<dbReference type="EMBL" id="VRLW01000001">
    <property type="protein sequence ID" value="KAA1257658.1"/>
    <property type="molecule type" value="Genomic_DNA"/>
</dbReference>
<dbReference type="InterPro" id="IPR019734">
    <property type="entry name" value="TPR_rpt"/>
</dbReference>
<keyword evidence="4" id="KW-0812">Transmembrane</keyword>
<evidence type="ECO:0000256" key="3">
    <source>
        <dbReference type="PROSITE-ProRule" id="PRU00339"/>
    </source>
</evidence>
<name>A0A5B1C934_9BACT</name>
<feature type="repeat" description="TPR" evidence="3">
    <location>
        <begin position="70"/>
        <end position="103"/>
    </location>
</feature>
<feature type="transmembrane region" description="Helical" evidence="4">
    <location>
        <begin position="229"/>
        <end position="252"/>
    </location>
</feature>
<feature type="transmembrane region" description="Helical" evidence="4">
    <location>
        <begin position="337"/>
        <end position="357"/>
    </location>
</feature>
<evidence type="ECO:0000313" key="6">
    <source>
        <dbReference type="Proteomes" id="UP000322699"/>
    </source>
</evidence>
<keyword evidence="4" id="KW-0472">Membrane</keyword>
<keyword evidence="2 3" id="KW-0802">TPR repeat</keyword>
<evidence type="ECO:0000256" key="1">
    <source>
        <dbReference type="ARBA" id="ARBA00022737"/>
    </source>
</evidence>
<feature type="transmembrane region" description="Helical" evidence="4">
    <location>
        <begin position="395"/>
        <end position="415"/>
    </location>
</feature>
<dbReference type="Pfam" id="PF13432">
    <property type="entry name" value="TPR_16"/>
    <property type="match status" value="2"/>
</dbReference>
<feature type="transmembrane region" description="Helical" evidence="4">
    <location>
        <begin position="310"/>
        <end position="331"/>
    </location>
</feature>
<feature type="repeat" description="TPR" evidence="3">
    <location>
        <begin position="172"/>
        <end position="205"/>
    </location>
</feature>
<dbReference type="Pfam" id="PF13181">
    <property type="entry name" value="TPR_8"/>
    <property type="match status" value="1"/>
</dbReference>
<evidence type="ECO:0000256" key="2">
    <source>
        <dbReference type="ARBA" id="ARBA00022803"/>
    </source>
</evidence>
<sequence length="422" mass="46777">MHDPYAKIQLLISQSRFELAEREIRRSLTEDPDDSQLQAFLAICLLVDKSRLEEATDAAKKAVAGAPDEPYTHYVLTLVWDARGQTDYALDSIEEAIRLDPETAEYYGLQAQMYLMKGNYNAALKSATAGLSVNPENIDCGNLRSMALERLGRTDEAMISSAQTLARDPDNAGSHAAHGHTLLNAGRHKEAQVAFREALRLNPSNEFARDGMMNALNSRSIIFRGVYRYYVWISRLGQKAGMMLIFGAWILVQVLNSVADSVPAIRPFVTPIIIAYVLFAVMSWVATPLFNTFLRFHAFGRHLLTRKEFWASNILAASLGLSVFSILYSAVTGNWSSGLLAAMYWFALSVPIAATFSMLTTKRFAICAAATVVVTLLPIAGLVRGLQLGSAEPFYGFFQYFYYGILGIQIVSQVMNARPVRL</sequence>
<dbReference type="OrthoDB" id="267088at2"/>
<keyword evidence="4" id="KW-1133">Transmembrane helix</keyword>
<feature type="repeat" description="TPR" evidence="3">
    <location>
        <begin position="104"/>
        <end position="137"/>
    </location>
</feature>
<feature type="transmembrane region" description="Helical" evidence="4">
    <location>
        <begin position="364"/>
        <end position="383"/>
    </location>
</feature>
<dbReference type="InterPro" id="IPR051012">
    <property type="entry name" value="CellSynth/LPSAsmb/PSIAsmb"/>
</dbReference>
<dbReference type="Gene3D" id="1.25.40.10">
    <property type="entry name" value="Tetratricopeptide repeat domain"/>
    <property type="match status" value="1"/>
</dbReference>
<feature type="transmembrane region" description="Helical" evidence="4">
    <location>
        <begin position="272"/>
        <end position="290"/>
    </location>
</feature>
<dbReference type="SMART" id="SM00028">
    <property type="entry name" value="TPR"/>
    <property type="match status" value="3"/>
</dbReference>
<dbReference type="PANTHER" id="PTHR45586:SF1">
    <property type="entry name" value="LIPOPOLYSACCHARIDE ASSEMBLY PROTEIN B"/>
    <property type="match status" value="1"/>
</dbReference>
<dbReference type="InterPro" id="IPR011990">
    <property type="entry name" value="TPR-like_helical_dom_sf"/>
</dbReference>
<dbReference type="SUPFAM" id="SSF48452">
    <property type="entry name" value="TPR-like"/>
    <property type="match status" value="1"/>
</dbReference>
<keyword evidence="6" id="KW-1185">Reference proteome</keyword>